<proteinExistence type="inferred from homology"/>
<name>A0A1H4KK75_9MICO</name>
<comment type="similarity">
    <text evidence="1">Belongs to the metallophosphoesterase superfamily. YfcE family.</text>
</comment>
<organism evidence="3 4">
    <name type="scientific">Paramicrobacterium humi</name>
    <dbReference type="NCBI Taxonomy" id="640635"/>
    <lineage>
        <taxon>Bacteria</taxon>
        <taxon>Bacillati</taxon>
        <taxon>Actinomycetota</taxon>
        <taxon>Actinomycetes</taxon>
        <taxon>Micrococcales</taxon>
        <taxon>Microbacteriaceae</taxon>
        <taxon>Paramicrobacterium</taxon>
    </lineage>
</organism>
<dbReference type="InterPro" id="IPR029052">
    <property type="entry name" value="Metallo-depent_PP-like"/>
</dbReference>
<accession>A0A1H4KK75</accession>
<evidence type="ECO:0000256" key="1">
    <source>
        <dbReference type="ARBA" id="ARBA00008950"/>
    </source>
</evidence>
<dbReference type="Gene3D" id="3.60.21.10">
    <property type="match status" value="1"/>
</dbReference>
<reference evidence="3 4" key="1">
    <citation type="submission" date="2016-10" db="EMBL/GenBank/DDBJ databases">
        <authorList>
            <person name="de Groot N.N."/>
        </authorList>
    </citation>
    <scope>NUCLEOTIDE SEQUENCE [LARGE SCALE GENOMIC DNA]</scope>
    <source>
        <strain evidence="3 4">DSM 21799</strain>
    </source>
</reference>
<feature type="domain" description="Calcineurin-like phosphoesterase" evidence="2">
    <location>
        <begin position="7"/>
        <end position="164"/>
    </location>
</feature>
<keyword evidence="4" id="KW-1185">Reference proteome</keyword>
<evidence type="ECO:0000259" key="2">
    <source>
        <dbReference type="Pfam" id="PF12850"/>
    </source>
</evidence>
<dbReference type="Proteomes" id="UP000199183">
    <property type="component" value="Unassembled WGS sequence"/>
</dbReference>
<evidence type="ECO:0000313" key="4">
    <source>
        <dbReference type="Proteomes" id="UP000199183"/>
    </source>
</evidence>
<dbReference type="RefSeq" id="WP_176980739.1">
    <property type="nucleotide sequence ID" value="NZ_FNRY01000001.1"/>
</dbReference>
<gene>
    <name evidence="3" type="ORF">SAMN04489806_1204</name>
</gene>
<sequence length="192" mass="22558">MTTWWTADTHFSHVNIIRYTHRPFADVDEMNRELIARWNDRVAPDDDVWHLGDLALGHPIEDQIAMTAQLNGRRRLVPGNHDRVATFFEGGDQRAKYWRVYEDAGWQIMPERLEHSIEGRRVLVCHFPYRGDSLAKDRYRAERPLDHGLPILHGHVHTEFAERGRQFNVGVDVRDYAPVDERAIVDWLRSLD</sequence>
<dbReference type="EMBL" id="FNRY01000001">
    <property type="protein sequence ID" value="SEB58954.1"/>
    <property type="molecule type" value="Genomic_DNA"/>
</dbReference>
<dbReference type="Pfam" id="PF12850">
    <property type="entry name" value="Metallophos_2"/>
    <property type="match status" value="1"/>
</dbReference>
<evidence type="ECO:0000313" key="3">
    <source>
        <dbReference type="EMBL" id="SEB58954.1"/>
    </source>
</evidence>
<protein>
    <submittedName>
        <fullName evidence="3">Calcineurin-like phosphoesterase superfamily protein</fullName>
    </submittedName>
</protein>
<dbReference type="SUPFAM" id="SSF56300">
    <property type="entry name" value="Metallo-dependent phosphatases"/>
    <property type="match status" value="1"/>
</dbReference>
<dbReference type="InterPro" id="IPR024654">
    <property type="entry name" value="Calcineurin-like_PHP_lpxH"/>
</dbReference>
<dbReference type="AlphaFoldDB" id="A0A1H4KK75"/>